<keyword evidence="1" id="KW-0175">Coiled coil</keyword>
<dbReference type="AlphaFoldDB" id="A0A2W5QJZ3"/>
<evidence type="ECO:0000256" key="2">
    <source>
        <dbReference type="SAM" id="MobiDB-lite"/>
    </source>
</evidence>
<evidence type="ECO:0000313" key="4">
    <source>
        <dbReference type="EMBL" id="PZQ54993.1"/>
    </source>
</evidence>
<comment type="caution">
    <text evidence="4">The sequence shown here is derived from an EMBL/GenBank/DDBJ whole genome shotgun (WGS) entry which is preliminary data.</text>
</comment>
<dbReference type="EMBL" id="QFPX01000007">
    <property type="protein sequence ID" value="PZQ54993.1"/>
    <property type="molecule type" value="Genomic_DNA"/>
</dbReference>
<dbReference type="Pfam" id="PF19577">
    <property type="entry name" value="DcaP"/>
    <property type="match status" value="1"/>
</dbReference>
<evidence type="ECO:0000313" key="5">
    <source>
        <dbReference type="Proteomes" id="UP000249082"/>
    </source>
</evidence>
<reference evidence="4 5" key="1">
    <citation type="submission" date="2017-08" db="EMBL/GenBank/DDBJ databases">
        <title>Infants hospitalized years apart are colonized by the same room-sourced microbial strains.</title>
        <authorList>
            <person name="Brooks B."/>
            <person name="Olm M.R."/>
            <person name="Firek B.A."/>
            <person name="Baker R."/>
            <person name="Thomas B.C."/>
            <person name="Morowitz M.J."/>
            <person name="Banfield J.F."/>
        </authorList>
    </citation>
    <scope>NUCLEOTIDE SEQUENCE [LARGE SCALE GENOMIC DNA]</scope>
    <source>
        <strain evidence="4">S2_005_002_R2_33</strain>
    </source>
</reference>
<feature type="compositionally biased region" description="Low complexity" evidence="2">
    <location>
        <begin position="60"/>
        <end position="85"/>
    </location>
</feature>
<protein>
    <submittedName>
        <fullName evidence="4">Porin</fullName>
    </submittedName>
</protein>
<dbReference type="SUPFAM" id="SSF56935">
    <property type="entry name" value="Porins"/>
    <property type="match status" value="1"/>
</dbReference>
<keyword evidence="3" id="KW-0732">Signal</keyword>
<name>A0A2W5QJZ3_9SPHN</name>
<feature type="chain" id="PRO_5032964088" evidence="3">
    <location>
        <begin position="27"/>
        <end position="500"/>
    </location>
</feature>
<proteinExistence type="predicted"/>
<feature type="signal peptide" evidence="3">
    <location>
        <begin position="1"/>
        <end position="26"/>
    </location>
</feature>
<feature type="compositionally biased region" description="Pro residues" evidence="2">
    <location>
        <begin position="86"/>
        <end position="99"/>
    </location>
</feature>
<gene>
    <name evidence="4" type="ORF">DI555_09975</name>
</gene>
<organism evidence="4 5">
    <name type="scientific">Novosphingobium pentaromativorans</name>
    <dbReference type="NCBI Taxonomy" id="205844"/>
    <lineage>
        <taxon>Bacteria</taxon>
        <taxon>Pseudomonadati</taxon>
        <taxon>Pseudomonadota</taxon>
        <taxon>Alphaproteobacteria</taxon>
        <taxon>Sphingomonadales</taxon>
        <taxon>Sphingomonadaceae</taxon>
        <taxon>Novosphingobium</taxon>
    </lineage>
</organism>
<evidence type="ECO:0000256" key="3">
    <source>
        <dbReference type="SAM" id="SignalP"/>
    </source>
</evidence>
<sequence>MIHSSGRSLTLACAAVSVAAALPARAQDNAQDVAALRGEVADLKATVEALKAEIAAMRQAPSASSSSPPPEAQAQAYAAPASRTPAAPPETPAAPPAPPANAQVASAAGSLGVTASPLPGRDTIGDRITGASRPDNQSPPNDPDLKGFIQIPGTETAVRIGGFAKVDLIYDPRFVGDRDEFAVPSIPFGSKARNRADVSARATRFSLEIRRPSSLGNLRFYVENDFYGDGTDYSFHLNHAYGQVGNTYGGYGYSALVDADALPDTLDNWGPGGAIFLRTASVRQSFKVARNTHLTLSLEQPDTDLLLADNQTGAETMPDVVLVGRYEDAKGHLQVGGVVRRIGYRSEDGGTKDDALGFALSASGSFSLDDANALSAGALWGKGAAHYVNDINGLGLDAAFRSDGSLRLVEHTGGYGAYTHNWSSAFRTNLVAGILGVSDGGLLPGDAFSESRYGALNLIWSPVSSFSVGIEGLYGRLKRQDGSTRDASRIQASVKYDFVR</sequence>
<accession>A0A2W5QJZ3</accession>
<dbReference type="Proteomes" id="UP000249082">
    <property type="component" value="Unassembled WGS sequence"/>
</dbReference>
<dbReference type="InterPro" id="IPR045748">
    <property type="entry name" value="DcaP"/>
</dbReference>
<feature type="region of interest" description="Disordered" evidence="2">
    <location>
        <begin position="60"/>
        <end position="147"/>
    </location>
</feature>
<evidence type="ECO:0000256" key="1">
    <source>
        <dbReference type="SAM" id="Coils"/>
    </source>
</evidence>
<feature type="coiled-coil region" evidence="1">
    <location>
        <begin position="33"/>
        <end position="60"/>
    </location>
</feature>